<evidence type="ECO:0000256" key="3">
    <source>
        <dbReference type="ARBA" id="ARBA00029447"/>
    </source>
</evidence>
<dbReference type="Gene3D" id="1.20.58.920">
    <property type="match status" value="1"/>
</dbReference>
<dbReference type="Pfam" id="PF21689">
    <property type="entry name" value="TorS_sensor_domain"/>
    <property type="match status" value="1"/>
</dbReference>
<reference evidence="9 10" key="1">
    <citation type="submission" date="2019-12" db="EMBL/GenBank/DDBJ databases">
        <title>Roseobacter cerasinus sp. nov., isolated from seawater around aquaculture.</title>
        <authorList>
            <person name="Muramatsu S."/>
            <person name="Takabe Y."/>
            <person name="Mori K."/>
            <person name="Takaichi S."/>
            <person name="Hanada S."/>
        </authorList>
    </citation>
    <scope>NUCLEOTIDE SEQUENCE [LARGE SCALE GENOMIC DNA]</scope>
    <source>
        <strain evidence="9 10">AI77</strain>
    </source>
</reference>
<name>A0A640W060_9RHOB</name>
<comment type="caution">
    <text evidence="9">The sequence shown here is derived from an EMBL/GenBank/DDBJ whole genome shotgun (WGS) entry which is preliminary data.</text>
</comment>
<protein>
    <recommendedName>
        <fullName evidence="11">Methyl-accepting chemotaxis protein</fullName>
    </recommendedName>
</protein>
<dbReference type="GO" id="GO:0005886">
    <property type="term" value="C:plasma membrane"/>
    <property type="evidence" value="ECO:0007669"/>
    <property type="project" value="TreeGrafter"/>
</dbReference>
<dbReference type="Gene3D" id="1.10.287.950">
    <property type="entry name" value="Methyl-accepting chemotaxis protein"/>
    <property type="match status" value="1"/>
</dbReference>
<evidence type="ECO:0000256" key="5">
    <source>
        <dbReference type="SAM" id="MobiDB-lite"/>
    </source>
</evidence>
<evidence type="ECO:0008006" key="11">
    <source>
        <dbReference type="Google" id="ProtNLM"/>
    </source>
</evidence>
<dbReference type="SUPFAM" id="SSF58104">
    <property type="entry name" value="Methyl-accepting chemotaxis protein (MCP) signaling domain"/>
    <property type="match status" value="1"/>
</dbReference>
<dbReference type="EMBL" id="BLIV01000008">
    <property type="protein sequence ID" value="GFE51846.1"/>
    <property type="molecule type" value="Genomic_DNA"/>
</dbReference>
<dbReference type="PROSITE" id="PS50885">
    <property type="entry name" value="HAMP"/>
    <property type="match status" value="2"/>
</dbReference>
<dbReference type="PROSITE" id="PS50111">
    <property type="entry name" value="CHEMOTAXIS_TRANSDUC_2"/>
    <property type="match status" value="1"/>
</dbReference>
<dbReference type="PANTHER" id="PTHR43531">
    <property type="entry name" value="PROTEIN ICFG"/>
    <property type="match status" value="1"/>
</dbReference>
<keyword evidence="6" id="KW-0812">Transmembrane</keyword>
<dbReference type="CDD" id="cd11386">
    <property type="entry name" value="MCP_signal"/>
    <property type="match status" value="1"/>
</dbReference>
<dbReference type="Pfam" id="PF00672">
    <property type="entry name" value="HAMP"/>
    <property type="match status" value="1"/>
</dbReference>
<accession>A0A640W060</accession>
<proteinExistence type="inferred from homology"/>
<comment type="subcellular location">
    <subcellularLocation>
        <location evidence="1">Membrane</location>
    </subcellularLocation>
</comment>
<dbReference type="InterPro" id="IPR004089">
    <property type="entry name" value="MCPsignal_dom"/>
</dbReference>
<feature type="transmembrane region" description="Helical" evidence="6">
    <location>
        <begin position="12"/>
        <end position="34"/>
    </location>
</feature>
<dbReference type="GO" id="GO:0007165">
    <property type="term" value="P:signal transduction"/>
    <property type="evidence" value="ECO:0007669"/>
    <property type="project" value="UniProtKB-KW"/>
</dbReference>
<dbReference type="Proteomes" id="UP000436522">
    <property type="component" value="Unassembled WGS sequence"/>
</dbReference>
<feature type="region of interest" description="Disordered" evidence="5">
    <location>
        <begin position="419"/>
        <end position="477"/>
    </location>
</feature>
<dbReference type="FunFam" id="1.10.287.950:FF:000001">
    <property type="entry name" value="Methyl-accepting chemotaxis sensory transducer"/>
    <property type="match status" value="1"/>
</dbReference>
<sequence length="799" mass="87051">MKKLRLSIRAGLLIAFAGVTAMVVVSAVMGFFVLRSIMGHQSVISEEALPASLTANAFSNSARVLAEFDDRFDRANTQADISALTEEFSVSQDATRQLITELRLFVPDTMLVDTAEALVNEMGSVVTSFIDVSSQRVALTATVRETDATITENANELNRLSEALVSNARSTVTNRISRLYDTIEDPDLIDATYDSIDQVLDVDQPYVARMTDLRTFSLLLRQHALGLINAPDLAGLDAIQTMAEETISSVERSIANIDDPDRRSAAETYLSAIMPLFDKTQAESLHAARVSQLELASGLAAKRTELADVQDRLEKTVSDIVQGSKTEITQAIATARQGAVTGRQTLVSIAVVAVVLSLGIGYFYISQNILRRLNRLRMSTSELANGDLDVDIPPASHDELGQMASALNVFRDGMKTQKRLEQEERQRQEEMRKQEEEARQREAAEQQRRRDEEERQRQLEEKQRLEKEQLQAEQEAERQRFQEQQNIVVNELATGMQCLADGNLTFRIDQEFPESYEKLRLDFNSAMSSLGSLLHGVSEVASVLDVGADEISNAALNLSSRTERSAASLEETAAAVSELSASVQSASEGANQCSEFSSGVKSKAEESRKVVEATVSNMSEIERAGQEIENILKMIDDIAFQTNLLALNAGVEAARAGDAGRGFSVVASEVRELALRAANAAQEINSIIQVSNSKISDGVGLVNAAGDALQEIIGDVAEITTNIQSIASSTQEQAAGILEIDSAVSDQENTVQQNAAMTEETTAASRNMADKAKELQSLIAQFEVPEQIVEETEATRVAS</sequence>
<dbReference type="AlphaFoldDB" id="A0A640W060"/>
<keyword evidence="6" id="KW-1133">Transmembrane helix</keyword>
<evidence type="ECO:0000256" key="4">
    <source>
        <dbReference type="PROSITE-ProRule" id="PRU00284"/>
    </source>
</evidence>
<evidence type="ECO:0000256" key="1">
    <source>
        <dbReference type="ARBA" id="ARBA00004370"/>
    </source>
</evidence>
<keyword evidence="2" id="KW-0145">Chemotaxis</keyword>
<evidence type="ECO:0000259" key="7">
    <source>
        <dbReference type="PROSITE" id="PS50111"/>
    </source>
</evidence>
<evidence type="ECO:0000313" key="10">
    <source>
        <dbReference type="Proteomes" id="UP000436522"/>
    </source>
</evidence>
<dbReference type="OrthoDB" id="9765776at2"/>
<dbReference type="InterPro" id="IPR051310">
    <property type="entry name" value="MCP_chemotaxis"/>
</dbReference>
<dbReference type="PANTHER" id="PTHR43531:SF11">
    <property type="entry name" value="METHYL-ACCEPTING CHEMOTAXIS PROTEIN 3"/>
    <property type="match status" value="1"/>
</dbReference>
<dbReference type="GO" id="GO:0004888">
    <property type="term" value="F:transmembrane signaling receptor activity"/>
    <property type="evidence" value="ECO:0007669"/>
    <property type="project" value="TreeGrafter"/>
</dbReference>
<keyword evidence="4" id="KW-0807">Transducer</keyword>
<dbReference type="RefSeq" id="WP_159980003.1">
    <property type="nucleotide sequence ID" value="NZ_BLIV01000008.1"/>
</dbReference>
<dbReference type="InterPro" id="IPR038188">
    <property type="entry name" value="TorS_sensor_sf"/>
</dbReference>
<dbReference type="SUPFAM" id="SSF158472">
    <property type="entry name" value="HAMP domain-like"/>
    <property type="match status" value="1"/>
</dbReference>
<evidence type="ECO:0000259" key="8">
    <source>
        <dbReference type="PROSITE" id="PS50885"/>
    </source>
</evidence>
<evidence type="ECO:0000256" key="6">
    <source>
        <dbReference type="SAM" id="Phobius"/>
    </source>
</evidence>
<dbReference type="CDD" id="cd06225">
    <property type="entry name" value="HAMP"/>
    <property type="match status" value="1"/>
</dbReference>
<dbReference type="Gene3D" id="1.10.8.500">
    <property type="entry name" value="HAMP domain in histidine kinase"/>
    <property type="match status" value="1"/>
</dbReference>
<dbReference type="GO" id="GO:0006935">
    <property type="term" value="P:chemotaxis"/>
    <property type="evidence" value="ECO:0007669"/>
    <property type="project" value="UniProtKB-KW"/>
</dbReference>
<feature type="domain" description="HAMP" evidence="8">
    <location>
        <begin position="367"/>
        <end position="419"/>
    </location>
</feature>
<dbReference type="Pfam" id="PF00015">
    <property type="entry name" value="MCPsignal"/>
    <property type="match status" value="1"/>
</dbReference>
<dbReference type="SMART" id="SM00304">
    <property type="entry name" value="HAMP"/>
    <property type="match status" value="2"/>
</dbReference>
<evidence type="ECO:0000313" key="9">
    <source>
        <dbReference type="EMBL" id="GFE51846.1"/>
    </source>
</evidence>
<gene>
    <name evidence="9" type="ORF">So717_35990</name>
</gene>
<comment type="similarity">
    <text evidence="3">Belongs to the methyl-accepting chemotaxis (MCP) protein family.</text>
</comment>
<keyword evidence="10" id="KW-1185">Reference proteome</keyword>
<feature type="domain" description="HAMP" evidence="8">
    <location>
        <begin position="489"/>
        <end position="535"/>
    </location>
</feature>
<dbReference type="InterPro" id="IPR003660">
    <property type="entry name" value="HAMP_dom"/>
</dbReference>
<feature type="domain" description="Methyl-accepting transducer" evidence="7">
    <location>
        <begin position="540"/>
        <end position="769"/>
    </location>
</feature>
<evidence type="ECO:0000256" key="2">
    <source>
        <dbReference type="ARBA" id="ARBA00022500"/>
    </source>
</evidence>
<organism evidence="9 10">
    <name type="scientific">Roseobacter cerasinus</name>
    <dbReference type="NCBI Taxonomy" id="2602289"/>
    <lineage>
        <taxon>Bacteria</taxon>
        <taxon>Pseudomonadati</taxon>
        <taxon>Pseudomonadota</taxon>
        <taxon>Alphaproteobacteria</taxon>
        <taxon>Rhodobacterales</taxon>
        <taxon>Roseobacteraceae</taxon>
        <taxon>Roseobacter</taxon>
    </lineage>
</organism>
<keyword evidence="6" id="KW-0472">Membrane</keyword>
<dbReference type="SMART" id="SM00283">
    <property type="entry name" value="MA"/>
    <property type="match status" value="1"/>
</dbReference>